<gene>
    <name evidence="2" type="ORF">ABIQ69_08525</name>
</gene>
<dbReference type="RefSeq" id="WP_350349926.1">
    <property type="nucleotide sequence ID" value="NZ_CP158374.1"/>
</dbReference>
<sequence length="165" mass="18045">MTPITEAQIRASFVNASRKEVSDLSLPAGFAEIDWDRLEFLGWRDRKLPQRSYVVTTVGERLVGVLLKRADATPRSRAQCTWCQDVELADDVVFYSARLAGAAGRKGDTIGTLCCADFGCSFNARKRPPAVYLGFDVEAARQQRIAGLRERVSGFAAAVLGDTDG</sequence>
<dbReference type="EMBL" id="CP158374">
    <property type="protein sequence ID" value="XBX83925.1"/>
    <property type="molecule type" value="Genomic_DNA"/>
</dbReference>
<accession>A0AAU7WDV7</accession>
<dbReference type="Pfam" id="PF16571">
    <property type="entry name" value="FBP_C"/>
    <property type="match status" value="1"/>
</dbReference>
<proteinExistence type="predicted"/>
<dbReference type="AlphaFoldDB" id="A0AAU7WDV7"/>
<organism evidence="2">
    <name type="scientific">Agromyces sp. G08B096</name>
    <dbReference type="NCBI Taxonomy" id="3156399"/>
    <lineage>
        <taxon>Bacteria</taxon>
        <taxon>Bacillati</taxon>
        <taxon>Actinomycetota</taxon>
        <taxon>Actinomycetes</taxon>
        <taxon>Micrococcales</taxon>
        <taxon>Microbacteriaceae</taxon>
        <taxon>Agromyces</taxon>
    </lineage>
</organism>
<name>A0AAU7WDV7_9MICO</name>
<dbReference type="InterPro" id="IPR032330">
    <property type="entry name" value="EF-G-binding_C"/>
</dbReference>
<feature type="domain" description="Elongation factor G-binding protein C-terminal treble-clef zinc-finger" evidence="1">
    <location>
        <begin position="8"/>
        <end position="159"/>
    </location>
</feature>
<protein>
    <submittedName>
        <fullName evidence="2">FBP domain-containing protein</fullName>
    </submittedName>
</protein>
<reference evidence="2" key="1">
    <citation type="submission" date="2024-05" db="EMBL/GenBank/DDBJ databases">
        <authorList>
            <person name="Yu L."/>
        </authorList>
    </citation>
    <scope>NUCLEOTIDE SEQUENCE</scope>
    <source>
        <strain evidence="2">G08B096</strain>
    </source>
</reference>
<evidence type="ECO:0000313" key="2">
    <source>
        <dbReference type="EMBL" id="XBX83925.1"/>
    </source>
</evidence>
<evidence type="ECO:0000259" key="1">
    <source>
        <dbReference type="Pfam" id="PF16571"/>
    </source>
</evidence>